<dbReference type="SUPFAM" id="SSF82549">
    <property type="entry name" value="DAK1/DegV-like"/>
    <property type="match status" value="1"/>
</dbReference>
<proteinExistence type="inferred from homology"/>
<dbReference type="EMBL" id="JABBWG010000003">
    <property type="protein sequence ID" value="KAG1824558.1"/>
    <property type="molecule type" value="Genomic_DNA"/>
</dbReference>
<dbReference type="Gene3D" id="1.25.40.340">
    <property type="match status" value="2"/>
</dbReference>
<evidence type="ECO:0000256" key="9">
    <source>
        <dbReference type="ARBA" id="ARBA00047974"/>
    </source>
</evidence>
<dbReference type="GO" id="GO:0005829">
    <property type="term" value="C:cytosol"/>
    <property type="evidence" value="ECO:0007669"/>
    <property type="project" value="TreeGrafter"/>
</dbReference>
<evidence type="ECO:0000256" key="8">
    <source>
        <dbReference type="ARBA" id="ARBA00022840"/>
    </source>
</evidence>
<comment type="catalytic activity">
    <reaction evidence="10">
        <text>dihydroxyacetone + ATP = dihydroxyacetone phosphate + ADP + H(+)</text>
        <dbReference type="Rhea" id="RHEA:15773"/>
        <dbReference type="ChEBI" id="CHEBI:15378"/>
        <dbReference type="ChEBI" id="CHEBI:16016"/>
        <dbReference type="ChEBI" id="CHEBI:30616"/>
        <dbReference type="ChEBI" id="CHEBI:57642"/>
        <dbReference type="ChEBI" id="CHEBI:456216"/>
        <dbReference type="EC" id="2.7.1.29"/>
    </reaction>
</comment>
<dbReference type="PANTHER" id="PTHR28629">
    <property type="entry name" value="TRIOKINASE/FMN CYCLASE"/>
    <property type="match status" value="1"/>
</dbReference>
<dbReference type="Proteomes" id="UP000807769">
    <property type="component" value="Unassembled WGS sequence"/>
</dbReference>
<evidence type="ECO:0000256" key="6">
    <source>
        <dbReference type="ARBA" id="ARBA00022777"/>
    </source>
</evidence>
<dbReference type="OrthoDB" id="2666269at2759"/>
<dbReference type="GeneID" id="64635728"/>
<dbReference type="InterPro" id="IPR004007">
    <property type="entry name" value="DhaL_dom"/>
</dbReference>
<evidence type="ECO:0000256" key="2">
    <source>
        <dbReference type="ARBA" id="ARBA00004778"/>
    </source>
</evidence>
<dbReference type="Pfam" id="PF02734">
    <property type="entry name" value="Dak2"/>
    <property type="match status" value="1"/>
</dbReference>
<dbReference type="Gene3D" id="3.40.50.10440">
    <property type="entry name" value="Dihydroxyacetone kinase, domain 1"/>
    <property type="match status" value="1"/>
</dbReference>
<evidence type="ECO:0000256" key="3">
    <source>
        <dbReference type="ARBA" id="ARBA00008757"/>
    </source>
</evidence>
<evidence type="ECO:0000256" key="1">
    <source>
        <dbReference type="ARBA" id="ARBA00003264"/>
    </source>
</evidence>
<dbReference type="GO" id="GO:0005524">
    <property type="term" value="F:ATP binding"/>
    <property type="evidence" value="ECO:0007669"/>
    <property type="project" value="UniProtKB-KW"/>
</dbReference>
<dbReference type="InterPro" id="IPR050861">
    <property type="entry name" value="Dihydroxyacetone_Kinase"/>
</dbReference>
<dbReference type="GO" id="GO:0019563">
    <property type="term" value="P:glycerol catabolic process"/>
    <property type="evidence" value="ECO:0007669"/>
    <property type="project" value="TreeGrafter"/>
</dbReference>
<evidence type="ECO:0000256" key="4">
    <source>
        <dbReference type="ARBA" id="ARBA00022679"/>
    </source>
</evidence>
<sequence length="559" mass="59301">MPEHMAIMLGTAQGSFRSSPQDTICIYNPSDGLVRKSLSGGVAQNPALRPGAGYEPAHTGHTCHRMLTPSLSGDVFASPSAKRILAAIEFAVFENGPTHRDVVVIINNFTGNRLNFGLAMEHARAKYTGLKVVSVLNADDISLLPQTRRDRKAVGMVCPRASASSSAPSPTLSRAKCLGDALVVHLRSIDGALGHCHVPGREPLSGVCCALFKSSCWLTTEILLHLGCPRLMLMSRGSAKIMSLLFMDNLGGISQLEIGAVVEEVRGVLASQKIVPSRVYCAPLMTSLIFTNLLMVIQVPSAWLGHTTDRLYIAAGNNEDDEIDLLALLDAPTGAHSWLCVRSWLAVRATPAEDEAQVEALLRTFTSSPSGISQSSSDGDSTWQGLGIRYARQAALVPEPDMTQFDTVVGDGDCRETFTGGAKAVLVALDSGILDLAKTVPVAFVSEVSEMLEGSIGGTASVPFAIFFTAWNTHTRPGNRSIVDALLLFCTVLSSDASLEDAVMAVILKEGAEKTRRMKARLGRASYVGGGEGRDSVPPDPGTWGVANIVVGFAKGMAV</sequence>
<dbReference type="InterPro" id="IPR036117">
    <property type="entry name" value="DhaL_dom_sf"/>
</dbReference>
<comment type="function">
    <text evidence="1">Catalyzes both the phosphorylation of dihydroxyacetone and of glyceraldehyde.</text>
</comment>
<keyword evidence="8" id="KW-0067">ATP-binding</keyword>
<protein>
    <recommendedName>
        <fullName evidence="11">DhaK domain-containing protein</fullName>
    </recommendedName>
</protein>
<name>A0A9P7ELV8_9AGAM</name>
<reference evidence="12" key="1">
    <citation type="journal article" date="2020" name="New Phytol.">
        <title>Comparative genomics reveals dynamic genome evolution in host specialist ectomycorrhizal fungi.</title>
        <authorList>
            <person name="Lofgren L.A."/>
            <person name="Nguyen N.H."/>
            <person name="Vilgalys R."/>
            <person name="Ruytinx J."/>
            <person name="Liao H.L."/>
            <person name="Branco S."/>
            <person name="Kuo A."/>
            <person name="LaButti K."/>
            <person name="Lipzen A."/>
            <person name="Andreopoulos W."/>
            <person name="Pangilinan J."/>
            <person name="Riley R."/>
            <person name="Hundley H."/>
            <person name="Na H."/>
            <person name="Barry K."/>
            <person name="Grigoriev I.V."/>
            <person name="Stajich J.E."/>
            <person name="Kennedy P.G."/>
        </authorList>
    </citation>
    <scope>NUCLEOTIDE SEQUENCE</scope>
    <source>
        <strain evidence="12">MN1</strain>
    </source>
</reference>
<comment type="catalytic activity">
    <reaction evidence="9">
        <text>D-glyceraldehyde + ATP = D-glyceraldehyde 3-phosphate + ADP + H(+)</text>
        <dbReference type="Rhea" id="RHEA:13941"/>
        <dbReference type="ChEBI" id="CHEBI:15378"/>
        <dbReference type="ChEBI" id="CHEBI:17378"/>
        <dbReference type="ChEBI" id="CHEBI:30616"/>
        <dbReference type="ChEBI" id="CHEBI:59776"/>
        <dbReference type="ChEBI" id="CHEBI:456216"/>
        <dbReference type="EC" id="2.7.1.28"/>
    </reaction>
</comment>
<dbReference type="SUPFAM" id="SSF101473">
    <property type="entry name" value="DhaL-like"/>
    <property type="match status" value="1"/>
</dbReference>
<evidence type="ECO:0000259" key="11">
    <source>
        <dbReference type="PROSITE" id="PS51481"/>
    </source>
</evidence>
<dbReference type="AlphaFoldDB" id="A0A9P7ELV8"/>
<dbReference type="PROSITE" id="PS51481">
    <property type="entry name" value="DHAK"/>
    <property type="match status" value="1"/>
</dbReference>
<dbReference type="RefSeq" id="XP_041198275.1">
    <property type="nucleotide sequence ID" value="XM_041341712.1"/>
</dbReference>
<dbReference type="InterPro" id="IPR004006">
    <property type="entry name" value="DhaK_dom"/>
</dbReference>
<keyword evidence="5" id="KW-0547">Nucleotide-binding</keyword>
<comment type="pathway">
    <text evidence="2">Polyol metabolism; glycerol fermentation; glycerone phosphate from glycerol (oxidative route): step 2/2.</text>
</comment>
<organism evidence="12 13">
    <name type="scientific">Suillus subaureus</name>
    <dbReference type="NCBI Taxonomy" id="48587"/>
    <lineage>
        <taxon>Eukaryota</taxon>
        <taxon>Fungi</taxon>
        <taxon>Dikarya</taxon>
        <taxon>Basidiomycota</taxon>
        <taxon>Agaricomycotina</taxon>
        <taxon>Agaricomycetes</taxon>
        <taxon>Agaricomycetidae</taxon>
        <taxon>Boletales</taxon>
        <taxon>Suillineae</taxon>
        <taxon>Suillaceae</taxon>
        <taxon>Suillus</taxon>
    </lineage>
</organism>
<gene>
    <name evidence="12" type="ORF">BJ212DRAFT_1523571</name>
</gene>
<accession>A0A9P7ELV8</accession>
<comment type="caution">
    <text evidence="12">The sequence shown here is derived from an EMBL/GenBank/DDBJ whole genome shotgun (WGS) entry which is preliminary data.</text>
</comment>
<dbReference type="SMART" id="SM01120">
    <property type="entry name" value="Dak2"/>
    <property type="match status" value="1"/>
</dbReference>
<evidence type="ECO:0000256" key="10">
    <source>
        <dbReference type="ARBA" id="ARBA00048898"/>
    </source>
</evidence>
<keyword evidence="6" id="KW-0418">Kinase</keyword>
<dbReference type="Pfam" id="PF02733">
    <property type="entry name" value="Dak1"/>
    <property type="match status" value="1"/>
</dbReference>
<evidence type="ECO:0000256" key="5">
    <source>
        <dbReference type="ARBA" id="ARBA00022741"/>
    </source>
</evidence>
<dbReference type="GO" id="GO:0004371">
    <property type="term" value="F:glycerone kinase activity"/>
    <property type="evidence" value="ECO:0007669"/>
    <property type="project" value="UniProtKB-EC"/>
</dbReference>
<comment type="similarity">
    <text evidence="3">Belongs to the dihydroxyacetone kinase (DAK) family.</text>
</comment>
<keyword evidence="7" id="KW-0319">Glycerol metabolism</keyword>
<evidence type="ECO:0000256" key="7">
    <source>
        <dbReference type="ARBA" id="ARBA00022798"/>
    </source>
</evidence>
<evidence type="ECO:0000313" key="12">
    <source>
        <dbReference type="EMBL" id="KAG1824558.1"/>
    </source>
</evidence>
<dbReference type="PANTHER" id="PTHR28629:SF4">
    <property type="entry name" value="TRIOKINASE_FMN CYCLASE"/>
    <property type="match status" value="1"/>
</dbReference>
<dbReference type="Gene3D" id="3.30.1180.20">
    <property type="entry name" value="Dihydroxyacetone kinase, domain 2"/>
    <property type="match status" value="1"/>
</dbReference>
<dbReference type="GO" id="GO:0050354">
    <property type="term" value="F:triokinase activity"/>
    <property type="evidence" value="ECO:0007669"/>
    <property type="project" value="UniProtKB-EC"/>
</dbReference>
<feature type="domain" description="DhaK" evidence="11">
    <location>
        <begin position="3"/>
        <end position="338"/>
    </location>
</feature>
<keyword evidence="13" id="KW-1185">Reference proteome</keyword>
<keyword evidence="4" id="KW-0808">Transferase</keyword>
<evidence type="ECO:0000313" key="13">
    <source>
        <dbReference type="Proteomes" id="UP000807769"/>
    </source>
</evidence>